<evidence type="ECO:0000313" key="4">
    <source>
        <dbReference type="Proteomes" id="UP000065641"/>
    </source>
</evidence>
<organism evidence="3 4">
    <name type="scientific">Pseudohongiella spirulinae</name>
    <dbReference type="NCBI Taxonomy" id="1249552"/>
    <lineage>
        <taxon>Bacteria</taxon>
        <taxon>Pseudomonadati</taxon>
        <taxon>Pseudomonadota</taxon>
        <taxon>Gammaproteobacteria</taxon>
        <taxon>Pseudomonadales</taxon>
        <taxon>Pseudohongiellaceae</taxon>
        <taxon>Pseudohongiella</taxon>
    </lineage>
</organism>
<feature type="compositionally biased region" description="Basic and acidic residues" evidence="1">
    <location>
        <begin position="158"/>
        <end position="171"/>
    </location>
</feature>
<dbReference type="NCBIfam" id="NF008528">
    <property type="entry name" value="PRK11463.1-2"/>
    <property type="match status" value="1"/>
</dbReference>
<dbReference type="InterPro" id="IPR007313">
    <property type="entry name" value="FxsA"/>
</dbReference>
<gene>
    <name evidence="3" type="ORF">PS2015_2266</name>
</gene>
<dbReference type="Pfam" id="PF04186">
    <property type="entry name" value="FxsA"/>
    <property type="match status" value="1"/>
</dbReference>
<evidence type="ECO:0000256" key="2">
    <source>
        <dbReference type="SAM" id="Phobius"/>
    </source>
</evidence>
<feature type="transmembrane region" description="Helical" evidence="2">
    <location>
        <begin position="27"/>
        <end position="47"/>
    </location>
</feature>
<dbReference type="PANTHER" id="PTHR35335:SF1">
    <property type="entry name" value="UPF0716 PROTEIN FXSA"/>
    <property type="match status" value="1"/>
</dbReference>
<feature type="region of interest" description="Disordered" evidence="1">
    <location>
        <begin position="151"/>
        <end position="171"/>
    </location>
</feature>
<evidence type="ECO:0000256" key="1">
    <source>
        <dbReference type="SAM" id="MobiDB-lite"/>
    </source>
</evidence>
<sequence length="171" mass="18427">MMRIPFLALIAVPIAELYLLFAVADMIGGLATLGLVILTAGIGLSVLKRQGFNTLNRANARMQSGQLPGQEIIEGMMLAVAGALLLTPGLITDTVGFLLLTPAVRRYLAARAMRKGSTVFMGGFSTQYTWQQRPGGRYSEGDIIDGEVVGKESANQDDALHHDSDRHRDGR</sequence>
<keyword evidence="2" id="KW-1133">Transmembrane helix</keyword>
<keyword evidence="2" id="KW-0472">Membrane</keyword>
<dbReference type="RefSeq" id="WP_082628108.1">
    <property type="nucleotide sequence ID" value="NZ_CP013189.1"/>
</dbReference>
<dbReference type="GO" id="GO:0016020">
    <property type="term" value="C:membrane"/>
    <property type="evidence" value="ECO:0007669"/>
    <property type="project" value="InterPro"/>
</dbReference>
<dbReference type="Proteomes" id="UP000065641">
    <property type="component" value="Chromosome"/>
</dbReference>
<protein>
    <submittedName>
        <fullName evidence="3">FxsA cytoplasmic membrane protein</fullName>
    </submittedName>
</protein>
<dbReference type="EMBL" id="CP013189">
    <property type="protein sequence ID" value="ALO46901.1"/>
    <property type="molecule type" value="Genomic_DNA"/>
</dbReference>
<keyword evidence="2" id="KW-0812">Transmembrane</keyword>
<evidence type="ECO:0000313" key="3">
    <source>
        <dbReference type="EMBL" id="ALO46901.1"/>
    </source>
</evidence>
<accession>A0A0S2KFE6</accession>
<dbReference type="STRING" id="1249552.PS2015_2266"/>
<reference evidence="3 4" key="1">
    <citation type="submission" date="2015-11" db="EMBL/GenBank/DDBJ databases">
        <authorList>
            <person name="Zhang Y."/>
            <person name="Guo Z."/>
        </authorList>
    </citation>
    <scope>NUCLEOTIDE SEQUENCE [LARGE SCALE GENOMIC DNA]</scope>
    <source>
        <strain evidence="3 4">KCTC 32221</strain>
    </source>
</reference>
<dbReference type="PANTHER" id="PTHR35335">
    <property type="entry name" value="UPF0716 PROTEIN FXSA"/>
    <property type="match status" value="1"/>
</dbReference>
<keyword evidence="4" id="KW-1185">Reference proteome</keyword>
<dbReference type="AlphaFoldDB" id="A0A0S2KFE6"/>
<dbReference type="KEGG" id="pspi:PS2015_2266"/>
<name>A0A0S2KFE6_9GAMM</name>
<proteinExistence type="predicted"/>